<evidence type="ECO:0000256" key="1">
    <source>
        <dbReference type="SAM" id="Coils"/>
    </source>
</evidence>
<comment type="caution">
    <text evidence="3">The sequence shown here is derived from an EMBL/GenBank/DDBJ whole genome shotgun (WGS) entry which is preliminary data.</text>
</comment>
<feature type="coiled-coil region" evidence="1">
    <location>
        <begin position="240"/>
        <end position="267"/>
    </location>
</feature>
<gene>
    <name evidence="3" type="ORF">HA252_06645</name>
</gene>
<name>A0A7J4JPD2_9ARCH</name>
<evidence type="ECO:0000313" key="4">
    <source>
        <dbReference type="Proteomes" id="UP000564964"/>
    </source>
</evidence>
<evidence type="ECO:0000313" key="3">
    <source>
        <dbReference type="EMBL" id="HIH17056.1"/>
    </source>
</evidence>
<feature type="compositionally biased region" description="Low complexity" evidence="2">
    <location>
        <begin position="369"/>
        <end position="381"/>
    </location>
</feature>
<protein>
    <submittedName>
        <fullName evidence="3">Uncharacterized protein</fullName>
    </submittedName>
</protein>
<dbReference type="Proteomes" id="UP000564964">
    <property type="component" value="Unassembled WGS sequence"/>
</dbReference>
<feature type="region of interest" description="Disordered" evidence="2">
    <location>
        <begin position="1"/>
        <end position="32"/>
    </location>
</feature>
<feature type="region of interest" description="Disordered" evidence="2">
    <location>
        <begin position="365"/>
        <end position="388"/>
    </location>
</feature>
<organism evidence="3 4">
    <name type="scientific">Candidatus Iainarchaeum sp</name>
    <dbReference type="NCBI Taxonomy" id="3101447"/>
    <lineage>
        <taxon>Archaea</taxon>
        <taxon>Candidatus Iainarchaeota</taxon>
        <taxon>Candidatus Iainarchaeia</taxon>
        <taxon>Candidatus Iainarchaeales</taxon>
        <taxon>Candidatus Iainarchaeaceae</taxon>
        <taxon>Candidatus Iainarchaeum</taxon>
    </lineage>
</organism>
<reference evidence="4" key="1">
    <citation type="journal article" date="2020" name="bioRxiv">
        <title>A rank-normalized archaeal taxonomy based on genome phylogeny resolves widespread incomplete and uneven classifications.</title>
        <authorList>
            <person name="Rinke C."/>
            <person name="Chuvochina M."/>
            <person name="Mussig A.J."/>
            <person name="Chaumeil P.-A."/>
            <person name="Waite D.W."/>
            <person name="Whitman W.B."/>
            <person name="Parks D.H."/>
            <person name="Hugenholtz P."/>
        </authorList>
    </citation>
    <scope>NUCLEOTIDE SEQUENCE [LARGE SCALE GENOMIC DNA]</scope>
</reference>
<sequence>MVGMTSDAPVKSLFKVPNQPPGKGENRKPGLFESITSLLSSKQPETIADLEKKVEPAEEIQRAVEEAKQAAEPSKPHKPLFGLVGTVIPEKVEYDLFTDGPFSVDYPDWPRLKELPESCVVAVTNGVFTIELSVEEMEPLTFATYMKKIISGVEEQLNAKILQKRVLLDSAYLEFVLVRDNKLWLYKAKIVECNRRFYTVSINGPKKEFPAVKPVVDHVLSSVIVYRSGKPANVRIEDIRDLNEAERESIEAQIKEVETELAEMELQGGYTIQAEAKALNELIPIDASRLPAKKPFKGKNPPIVSPKPAPSPLPVAKPKSTPAEKPVTRSQALVQEPPLAVPASLPLYESPEMKHLEEELSTLEKEHAQLPPEAATEAQAEAKPEPPLAKVLPAKALKTKASKPLPVAPAQLASPAARALPPAQQEKLEKKLAMLDEALELGVISMKSYKAGRAEILALLAR</sequence>
<dbReference type="AlphaFoldDB" id="A0A7J4JPD2"/>
<dbReference type="EMBL" id="DUGH01000159">
    <property type="protein sequence ID" value="HIH17056.1"/>
    <property type="molecule type" value="Genomic_DNA"/>
</dbReference>
<accession>A0A7J4JPD2</accession>
<feature type="region of interest" description="Disordered" evidence="2">
    <location>
        <begin position="293"/>
        <end position="338"/>
    </location>
</feature>
<proteinExistence type="predicted"/>
<feature type="compositionally biased region" description="Pro residues" evidence="2">
    <location>
        <begin position="303"/>
        <end position="315"/>
    </location>
</feature>
<keyword evidence="1" id="KW-0175">Coiled coil</keyword>
<evidence type="ECO:0000256" key="2">
    <source>
        <dbReference type="SAM" id="MobiDB-lite"/>
    </source>
</evidence>